<dbReference type="InterPro" id="IPR036691">
    <property type="entry name" value="Endo/exonu/phosph_ase_sf"/>
</dbReference>
<comment type="caution">
    <text evidence="1">The sequence shown here is derived from an EMBL/GenBank/DDBJ whole genome shotgun (WGS) entry which is preliminary data.</text>
</comment>
<evidence type="ECO:0008006" key="3">
    <source>
        <dbReference type="Google" id="ProtNLM"/>
    </source>
</evidence>
<dbReference type="PANTHER" id="PTHR33710:SF71">
    <property type="entry name" value="ENDONUCLEASE_EXONUCLEASE_PHOSPHATASE DOMAIN-CONTAINING PROTEIN"/>
    <property type="match status" value="1"/>
</dbReference>
<dbReference type="Proteomes" id="UP000288805">
    <property type="component" value="Unassembled WGS sequence"/>
</dbReference>
<evidence type="ECO:0000313" key="1">
    <source>
        <dbReference type="EMBL" id="RVX16624.1"/>
    </source>
</evidence>
<protein>
    <recommendedName>
        <fullName evidence="3">DUF4283 domain-containing protein</fullName>
    </recommendedName>
</protein>
<accession>A0A438K5Z8</accession>
<reference evidence="1 2" key="1">
    <citation type="journal article" date="2018" name="PLoS Genet.">
        <title>Population sequencing reveals clonal diversity and ancestral inbreeding in the grapevine cultivar Chardonnay.</title>
        <authorList>
            <person name="Roach M.J."/>
            <person name="Johnson D.L."/>
            <person name="Bohlmann J."/>
            <person name="van Vuuren H.J."/>
            <person name="Jones S.J."/>
            <person name="Pretorius I.S."/>
            <person name="Schmidt S.A."/>
            <person name="Borneman A.R."/>
        </authorList>
    </citation>
    <scope>NUCLEOTIDE SEQUENCE [LARGE SCALE GENOMIC DNA]</scope>
    <source>
        <strain evidence="2">cv. Chardonnay</strain>
        <tissue evidence="1">Leaf</tissue>
    </source>
</reference>
<evidence type="ECO:0000313" key="2">
    <source>
        <dbReference type="Proteomes" id="UP000288805"/>
    </source>
</evidence>
<dbReference type="PANTHER" id="PTHR33710">
    <property type="entry name" value="BNAC02G09200D PROTEIN"/>
    <property type="match status" value="1"/>
</dbReference>
<proteinExistence type="predicted"/>
<dbReference type="Gene3D" id="3.60.10.10">
    <property type="entry name" value="Endonuclease/exonuclease/phosphatase"/>
    <property type="match status" value="1"/>
</dbReference>
<dbReference type="SUPFAM" id="SSF56219">
    <property type="entry name" value="DNase I-like"/>
    <property type="match status" value="1"/>
</dbReference>
<name>A0A438K5Z8_VITVI</name>
<gene>
    <name evidence="1" type="ORF">CK203_006132</name>
</gene>
<sequence>MAGAAESRENGRASIADEWFMKENARYSTLKPLTVCLWGGRVSLSANFSGEGAVMGMKERSDIGSMVKESEGRLSFTPLRVYPAKERDGQMGAGISFLGEEGRNDRAEKEDDDEESWRYSCLARFCQCLGMPTEGFEREILRLLNRIRERRDGIKAIKKLLDEAKNPVVEWRRGVMVSRITGCLWAHNKDEREELWSELGAIRGIWNEPWCVAGNFNMIGFPYERSRGGRLSQEIRRFSEVVEELDLRDLPLQGGSFTWSKGLNNRSKSRIDRFLISEEWKSHFQGAVQIVLARPVSDHASVLLDGGGMRRGPTPFRFENMWLKREGFKEVLNQWWEGIQVSGSASFILIEKLKALKPLLRSWNKEVFGQIGCEKQKAWFLLDYWDKEERGRSLS</sequence>
<dbReference type="EMBL" id="QGNW01000015">
    <property type="protein sequence ID" value="RVX16624.1"/>
    <property type="molecule type" value="Genomic_DNA"/>
</dbReference>
<organism evidence="1 2">
    <name type="scientific">Vitis vinifera</name>
    <name type="common">Grape</name>
    <dbReference type="NCBI Taxonomy" id="29760"/>
    <lineage>
        <taxon>Eukaryota</taxon>
        <taxon>Viridiplantae</taxon>
        <taxon>Streptophyta</taxon>
        <taxon>Embryophyta</taxon>
        <taxon>Tracheophyta</taxon>
        <taxon>Spermatophyta</taxon>
        <taxon>Magnoliopsida</taxon>
        <taxon>eudicotyledons</taxon>
        <taxon>Gunneridae</taxon>
        <taxon>Pentapetalae</taxon>
        <taxon>rosids</taxon>
        <taxon>Vitales</taxon>
        <taxon>Vitaceae</taxon>
        <taxon>Viteae</taxon>
        <taxon>Vitis</taxon>
    </lineage>
</organism>
<dbReference type="AlphaFoldDB" id="A0A438K5Z8"/>